<dbReference type="InterPro" id="IPR013382">
    <property type="entry name" value="CRISPR-assoc_prot_Cse2"/>
</dbReference>
<dbReference type="Gene3D" id="1.10.520.40">
    <property type="entry name" value="CRISPR-associated protein Cse2"/>
    <property type="match status" value="1"/>
</dbReference>
<dbReference type="EMBL" id="BJXQ01000009">
    <property type="protein sequence ID" value="GEN03828.1"/>
    <property type="molecule type" value="Genomic_DNA"/>
</dbReference>
<proteinExistence type="predicted"/>
<dbReference type="Proteomes" id="UP000321104">
    <property type="component" value="Unassembled WGS sequence"/>
</dbReference>
<comment type="caution">
    <text evidence="2">The sequence shown here is derived from an EMBL/GenBank/DDBJ whole genome shotgun (WGS) entry which is preliminary data.</text>
</comment>
<dbReference type="RefSeq" id="WP_048847146.1">
    <property type="nucleotide sequence ID" value="NZ_BAMW01000050.1"/>
</dbReference>
<evidence type="ECO:0000313" key="2">
    <source>
        <dbReference type="EMBL" id="GEN03828.1"/>
    </source>
</evidence>
<evidence type="ECO:0000313" key="3">
    <source>
        <dbReference type="Proteomes" id="UP000032673"/>
    </source>
</evidence>
<dbReference type="CDD" id="cd09731">
    <property type="entry name" value="Cse2_I-E"/>
    <property type="match status" value="1"/>
</dbReference>
<gene>
    <name evidence="1" type="ORF">Abin_053_003</name>
    <name evidence="2" type="ORF">AIN02nite_18530</name>
</gene>
<dbReference type="InterPro" id="IPR038287">
    <property type="entry name" value="Cse2_sf"/>
</dbReference>
<protein>
    <recommendedName>
        <fullName evidence="5">Type I-E CRISPR-associated protein Cse2/CasB</fullName>
    </recommendedName>
</protein>
<evidence type="ECO:0008006" key="5">
    <source>
        <dbReference type="Google" id="ProtNLM"/>
    </source>
</evidence>
<name>A0A6N3T7C3_9PROT</name>
<sequence>MLTRKETSRVAVTWWQGLQPDPDKNQQGDRAALARLRRCSTITELLFERETQLFLHKCGATSGSAFSRAALVAGVLAYVRANRVGVPVARQIGPVEADDEKTALCKPLRFRKLLDTESYDDCLRAFRRLVMLAGGAVNVADMAFALMAWPREESQDELAADRVRRDWVYRYWNTATLEKPSDNQ</sequence>
<dbReference type="Proteomes" id="UP000032673">
    <property type="component" value="Unassembled WGS sequence"/>
</dbReference>
<organism evidence="2 4">
    <name type="scientific">Acetobacter indonesiensis</name>
    <dbReference type="NCBI Taxonomy" id="104101"/>
    <lineage>
        <taxon>Bacteria</taxon>
        <taxon>Pseudomonadati</taxon>
        <taxon>Pseudomonadota</taxon>
        <taxon>Alphaproteobacteria</taxon>
        <taxon>Acetobacterales</taxon>
        <taxon>Acetobacteraceae</taxon>
        <taxon>Acetobacter</taxon>
    </lineage>
</organism>
<keyword evidence="3" id="KW-1185">Reference proteome</keyword>
<accession>A0A6N3T7C3</accession>
<dbReference type="AlphaFoldDB" id="A0A6N3T7C3"/>
<dbReference type="EMBL" id="BAMW01000050">
    <property type="protein sequence ID" value="GAN64034.1"/>
    <property type="molecule type" value="Genomic_DNA"/>
</dbReference>
<reference evidence="1 3" key="1">
    <citation type="submission" date="2012-11" db="EMBL/GenBank/DDBJ databases">
        <title>Whole genome sequence of Acetobacter indonesiensis 5H-1.</title>
        <authorList>
            <person name="Azuma Y."/>
            <person name="Higashiura N."/>
            <person name="Hirakawa H."/>
            <person name="Matsushita K."/>
        </authorList>
    </citation>
    <scope>NUCLEOTIDE SEQUENCE [LARGE SCALE GENOMIC DNA]</scope>
    <source>
        <strain evidence="1 3">5H-1</strain>
    </source>
</reference>
<dbReference type="Pfam" id="PF09485">
    <property type="entry name" value="CRISPR_Cse2"/>
    <property type="match status" value="1"/>
</dbReference>
<evidence type="ECO:0000313" key="1">
    <source>
        <dbReference type="EMBL" id="GAN64034.1"/>
    </source>
</evidence>
<dbReference type="NCBIfam" id="TIGR02548">
    <property type="entry name" value="casB_cse2"/>
    <property type="match status" value="1"/>
</dbReference>
<evidence type="ECO:0000313" key="4">
    <source>
        <dbReference type="Proteomes" id="UP000321104"/>
    </source>
</evidence>
<reference evidence="2 4" key="2">
    <citation type="submission" date="2019-07" db="EMBL/GenBank/DDBJ databases">
        <title>Whole genome shotgun sequence of Acetobacter indonesiensis NBRC 16471.</title>
        <authorList>
            <person name="Hosoyama A."/>
            <person name="Uohara A."/>
            <person name="Ohji S."/>
            <person name="Ichikawa N."/>
        </authorList>
    </citation>
    <scope>NUCLEOTIDE SEQUENCE [LARGE SCALE GENOMIC DNA]</scope>
    <source>
        <strain evidence="2 4">NBRC 16471</strain>
    </source>
</reference>